<keyword evidence="3" id="KW-1133">Transmembrane helix</keyword>
<dbReference type="InterPro" id="IPR011701">
    <property type="entry name" value="MFS"/>
</dbReference>
<dbReference type="Pfam" id="PF07690">
    <property type="entry name" value="MFS_1"/>
    <property type="match status" value="1"/>
</dbReference>
<dbReference type="InterPro" id="IPR005829">
    <property type="entry name" value="Sugar_transporter_CS"/>
</dbReference>
<reference evidence="5 6" key="1">
    <citation type="submission" date="2015-12" db="EMBL/GenBank/DDBJ databases">
        <title>Genome sequence of Mucilaginibacter gotjawali.</title>
        <authorList>
            <person name="Lee J.S."/>
            <person name="Lee K.C."/>
            <person name="Kim K.K."/>
            <person name="Lee B.W."/>
        </authorList>
    </citation>
    <scope>NUCLEOTIDE SEQUENCE [LARGE SCALE GENOMIC DNA]</scope>
    <source>
        <strain evidence="5 6">SA3-7</strain>
    </source>
</reference>
<evidence type="ECO:0000256" key="1">
    <source>
        <dbReference type="ARBA" id="ARBA00004141"/>
    </source>
</evidence>
<keyword evidence="4" id="KW-0472">Membrane</keyword>
<dbReference type="KEGG" id="mgot:MgSA37_00836"/>
<dbReference type="SUPFAM" id="SSF103473">
    <property type="entry name" value="MFS general substrate transporter"/>
    <property type="match status" value="1"/>
</dbReference>
<dbReference type="Gene3D" id="1.20.1250.20">
    <property type="entry name" value="MFS general substrate transporter like domains"/>
    <property type="match status" value="2"/>
</dbReference>
<gene>
    <name evidence="5" type="primary">naiP_1</name>
    <name evidence="5" type="ORF">MgSA37_00836</name>
</gene>
<dbReference type="OrthoDB" id="9787026at2"/>
<keyword evidence="6" id="KW-1185">Reference proteome</keyword>
<evidence type="ECO:0000313" key="5">
    <source>
        <dbReference type="EMBL" id="BAU52674.1"/>
    </source>
</evidence>
<dbReference type="InterPro" id="IPR020846">
    <property type="entry name" value="MFS_dom"/>
</dbReference>
<dbReference type="Proteomes" id="UP000218263">
    <property type="component" value="Chromosome"/>
</dbReference>
<dbReference type="PANTHER" id="PTHR23508:SF10">
    <property type="entry name" value="CARBOXYLIC ACID TRANSPORTER PROTEIN HOMOLOG"/>
    <property type="match status" value="1"/>
</dbReference>
<dbReference type="RefSeq" id="WP_096349974.1">
    <property type="nucleotide sequence ID" value="NZ_AP017313.1"/>
</dbReference>
<evidence type="ECO:0000256" key="2">
    <source>
        <dbReference type="ARBA" id="ARBA00022692"/>
    </source>
</evidence>
<comment type="subcellular location">
    <subcellularLocation>
        <location evidence="1">Membrane</location>
        <topology evidence="1">Multi-pass membrane protein</topology>
    </subcellularLocation>
</comment>
<name>A0A0X8X2Y9_9SPHI</name>
<dbReference type="PROSITE" id="PS50850">
    <property type="entry name" value="MFS"/>
    <property type="match status" value="1"/>
</dbReference>
<accession>A0A0X8X2Y9</accession>
<organism evidence="5 6">
    <name type="scientific">Mucilaginibacter gotjawali</name>
    <dbReference type="NCBI Taxonomy" id="1550579"/>
    <lineage>
        <taxon>Bacteria</taxon>
        <taxon>Pseudomonadati</taxon>
        <taxon>Bacteroidota</taxon>
        <taxon>Sphingobacteriia</taxon>
        <taxon>Sphingobacteriales</taxon>
        <taxon>Sphingobacteriaceae</taxon>
        <taxon>Mucilaginibacter</taxon>
    </lineage>
</organism>
<dbReference type="GO" id="GO:0046943">
    <property type="term" value="F:carboxylic acid transmembrane transporter activity"/>
    <property type="evidence" value="ECO:0007669"/>
    <property type="project" value="TreeGrafter"/>
</dbReference>
<dbReference type="PROSITE" id="PS00217">
    <property type="entry name" value="SUGAR_TRANSPORT_2"/>
    <property type="match status" value="1"/>
</dbReference>
<dbReference type="PANTHER" id="PTHR23508">
    <property type="entry name" value="CARBOXYLIC ACID TRANSPORTER PROTEIN HOMOLOG"/>
    <property type="match status" value="1"/>
</dbReference>
<dbReference type="EMBL" id="AP017313">
    <property type="protein sequence ID" value="BAU52674.1"/>
    <property type="molecule type" value="Genomic_DNA"/>
</dbReference>
<sequence length="418" mass="45196">MQTELIATPVAQQSVKSVRLILLFIVCFAGNMFAGSVSTLMAVYLHVVVREFQGNQSSAQLNSISAYINSLFIFGWATGGFLWGLISDKTGRKAALLLSIGSYGIFTMLTAFSQSWGEVMICRFFSGFGAGGLLVISFTLISEVWPEKSKAVFTGILSIAIPIGIFSTGLLNYIVASWRQGFLVGVLPVLFAIAGYWMIDESGLWLKDKSEEQMDKKHAPHLFGASNLRILIVGSVIFGTMLIGLWAIFSWLPTWIQSLMSTDAHKEGDLSIMFLGMGGLIGGFLSGWVVKLVGLRTSLIASFVVCFALSFILFKTNSSFSPVIYAEIAVLALFFGASQGILSLYIPALFPAVIRASATGFCFNTGRLLTALAVLFAGVLVDVLGGYGNSLFIFSFVFLMGLLVVVFVKNIQPVQPAE</sequence>
<evidence type="ECO:0000313" key="6">
    <source>
        <dbReference type="Proteomes" id="UP000218263"/>
    </source>
</evidence>
<protein>
    <submittedName>
        <fullName evidence="5">Putative niacin/nicotinamide transporter NaiP</fullName>
    </submittedName>
</protein>
<evidence type="ECO:0000256" key="3">
    <source>
        <dbReference type="ARBA" id="ARBA00022989"/>
    </source>
</evidence>
<dbReference type="AlphaFoldDB" id="A0A0X8X2Y9"/>
<proteinExistence type="predicted"/>
<dbReference type="InterPro" id="IPR036259">
    <property type="entry name" value="MFS_trans_sf"/>
</dbReference>
<keyword evidence="2" id="KW-0812">Transmembrane</keyword>
<evidence type="ECO:0000256" key="4">
    <source>
        <dbReference type="ARBA" id="ARBA00023136"/>
    </source>
</evidence>
<dbReference type="GO" id="GO:0005886">
    <property type="term" value="C:plasma membrane"/>
    <property type="evidence" value="ECO:0007669"/>
    <property type="project" value="TreeGrafter"/>
</dbReference>